<keyword evidence="1" id="KW-0443">Lipid metabolism</keyword>
<dbReference type="AlphaFoldDB" id="A0A1F6VA99"/>
<keyword evidence="3" id="KW-0472">Membrane</keyword>
<feature type="region of interest" description="Disordered" evidence="2">
    <location>
        <begin position="958"/>
        <end position="987"/>
    </location>
</feature>
<feature type="transmembrane region" description="Helical" evidence="3">
    <location>
        <begin position="573"/>
        <end position="599"/>
    </location>
</feature>
<feature type="transmembrane region" description="Helical" evidence="3">
    <location>
        <begin position="260"/>
        <end position="279"/>
    </location>
</feature>
<comment type="caution">
    <text evidence="5">The sequence shown here is derived from an EMBL/GenBank/DDBJ whole genome shotgun (WGS) entry which is preliminary data.</text>
</comment>
<dbReference type="EMBL" id="MFSP01000086">
    <property type="protein sequence ID" value="OGI66476.1"/>
    <property type="molecule type" value="Genomic_DNA"/>
</dbReference>
<evidence type="ECO:0000313" key="5">
    <source>
        <dbReference type="EMBL" id="OGI66476.1"/>
    </source>
</evidence>
<evidence type="ECO:0000256" key="2">
    <source>
        <dbReference type="SAM" id="MobiDB-lite"/>
    </source>
</evidence>
<evidence type="ECO:0000313" key="6">
    <source>
        <dbReference type="Proteomes" id="UP000179076"/>
    </source>
</evidence>
<dbReference type="InterPro" id="IPR002641">
    <property type="entry name" value="PNPLA_dom"/>
</dbReference>
<feature type="transmembrane region" description="Helical" evidence="3">
    <location>
        <begin position="323"/>
        <end position="346"/>
    </location>
</feature>
<dbReference type="PANTHER" id="PTHR10728">
    <property type="entry name" value="CYTOSOLIC PHOSPHOLIPASE A2"/>
    <property type="match status" value="1"/>
</dbReference>
<feature type="domain" description="PNPLA" evidence="4">
    <location>
        <begin position="62"/>
        <end position="118"/>
    </location>
</feature>
<feature type="transmembrane region" description="Helical" evidence="3">
    <location>
        <begin position="528"/>
        <end position="553"/>
    </location>
</feature>
<protein>
    <recommendedName>
        <fullName evidence="4">PNPLA domain-containing protein</fullName>
    </recommendedName>
</protein>
<feature type="transmembrane region" description="Helical" evidence="3">
    <location>
        <begin position="447"/>
        <end position="470"/>
    </location>
</feature>
<sequence>MKQWILNRASQFYQERADLTLRAPTGEVQEPEANRRFLEQERALIDARKRAADCHEPELVGLALSGGGIRSAAFSFGVVEVLERRGLMRHVDYLSTVSGGGYTGTAYSGWRLRQALYAERTKRAAAGEALQVRQPPPSRWHDLLPHLRNFSNYISPQMGLASGGTWRIISTMVRNLTIHWLALASGIVVAFALVLLTLRFLWALSLGFAAFAFVQIAIGLVQELRARRYYAQCREGAEGQSPGCETLVVNVRRLLQEPRLRVFTGLGAYALAASLWFVSTAHPAFPRDLGEWFAPATIAAQLPLPGSWQAWIAQQTYAAGSGWMVGLVIAFVSAVLVTAIGFVSEWRWRKRRNFWPQASWVGLIFVVALVLLTWAVLAVSNGYFAPVENAQTLAVSDLFWRTTAWSIATAWDYVWQTSLVLLLFALLAAIIIAILNEQMDREEREWTTRIVATSLSMACGWVVLAGLVLLSCKLAEIVSFREGKLSFEEILGGLGLSGVWLALSGLAAHLGQTATAREMLGKYWKRLVAALGPTIFAVGLVVLVCFGAAAALMKIASSTSALEGIPSAFLGAAILWSGDYVLAMLGVAAVVFLIAGLILDPNEFSLHGFYRDRLVRCFLGASNSDNPAPNSLWNIRNDDFPLVATKLAVERCGAPLQLINTAVNLFGSKDLRVQRRRCDSFVLTPLGCGSRATNYAATPPRLFLGTAMAISGAAVSPNMGLHTRDAGLAAVMTFFNVRLGYWFGNPRMDIPGRYRRPLFAPKYLFAEALARTNEDRGFVNLSDGGHFDNLGLYELLRRRCRYIIAVDAECDPQYRCTSLAWLVRMARIDFGVEVEIDIEKLSDAKGEPPRALTHWLLGDIRYPPTPGGQAVEHGRLLYIKGSLLAEGKNSGLGPDVVEYARSHRDFPHEGTADQFFNEAQFEAYRMLGACIANSIVRGAPQALDVASLLARLETQAASVSAKAGRTPAAEPTEKSRKPRKVRRQAAK</sequence>
<dbReference type="GO" id="GO:0005829">
    <property type="term" value="C:cytosol"/>
    <property type="evidence" value="ECO:0007669"/>
    <property type="project" value="TreeGrafter"/>
</dbReference>
<accession>A0A1F6VA99</accession>
<feature type="transmembrane region" description="Helical" evidence="3">
    <location>
        <begin position="202"/>
        <end position="221"/>
    </location>
</feature>
<organism evidence="5 6">
    <name type="scientific">Candidatus Muproteobacteria bacterium RBG_16_60_9</name>
    <dbReference type="NCBI Taxonomy" id="1817755"/>
    <lineage>
        <taxon>Bacteria</taxon>
        <taxon>Pseudomonadati</taxon>
        <taxon>Pseudomonadota</taxon>
        <taxon>Candidatus Muproteobacteria</taxon>
    </lineage>
</organism>
<feature type="transmembrane region" description="Helical" evidence="3">
    <location>
        <begin position="358"/>
        <end position="379"/>
    </location>
</feature>
<feature type="transmembrane region" description="Helical" evidence="3">
    <location>
        <begin position="413"/>
        <end position="435"/>
    </location>
</feature>
<gene>
    <name evidence="5" type="ORF">A2W18_00445</name>
</gene>
<dbReference type="GO" id="GO:0004623">
    <property type="term" value="F:phospholipase A2 activity"/>
    <property type="evidence" value="ECO:0007669"/>
    <property type="project" value="TreeGrafter"/>
</dbReference>
<dbReference type="GO" id="GO:0046475">
    <property type="term" value="P:glycerophospholipid catabolic process"/>
    <property type="evidence" value="ECO:0007669"/>
    <property type="project" value="TreeGrafter"/>
</dbReference>
<dbReference type="Pfam" id="PF01734">
    <property type="entry name" value="Patatin"/>
    <property type="match status" value="1"/>
</dbReference>
<dbReference type="Gene3D" id="3.40.1090.10">
    <property type="entry name" value="Cytosolic phospholipase A2 catalytic domain"/>
    <property type="match status" value="2"/>
</dbReference>
<evidence type="ECO:0000259" key="4">
    <source>
        <dbReference type="Pfam" id="PF01734"/>
    </source>
</evidence>
<dbReference type="PANTHER" id="PTHR10728:SF40">
    <property type="entry name" value="PATATIN FAMILY PROTEIN"/>
    <property type="match status" value="1"/>
</dbReference>
<dbReference type="Proteomes" id="UP000179076">
    <property type="component" value="Unassembled WGS sequence"/>
</dbReference>
<feature type="transmembrane region" description="Helical" evidence="3">
    <location>
        <begin position="176"/>
        <end position="196"/>
    </location>
</feature>
<keyword evidence="3" id="KW-0812">Transmembrane</keyword>
<name>A0A1F6VA99_9PROT</name>
<dbReference type="SUPFAM" id="SSF52151">
    <property type="entry name" value="FabD/lysophospholipase-like"/>
    <property type="match status" value="1"/>
</dbReference>
<evidence type="ECO:0000256" key="1">
    <source>
        <dbReference type="ARBA" id="ARBA00023098"/>
    </source>
</evidence>
<feature type="compositionally biased region" description="Basic residues" evidence="2">
    <location>
        <begin position="976"/>
        <end position="987"/>
    </location>
</feature>
<evidence type="ECO:0000256" key="3">
    <source>
        <dbReference type="SAM" id="Phobius"/>
    </source>
</evidence>
<dbReference type="InterPro" id="IPR016035">
    <property type="entry name" value="Acyl_Trfase/lysoPLipase"/>
</dbReference>
<feature type="transmembrane region" description="Helical" evidence="3">
    <location>
        <begin position="490"/>
        <end position="508"/>
    </location>
</feature>
<reference evidence="5 6" key="1">
    <citation type="journal article" date="2016" name="Nat. Commun.">
        <title>Thousands of microbial genomes shed light on interconnected biogeochemical processes in an aquifer system.</title>
        <authorList>
            <person name="Anantharaman K."/>
            <person name="Brown C.T."/>
            <person name="Hug L.A."/>
            <person name="Sharon I."/>
            <person name="Castelle C.J."/>
            <person name="Probst A.J."/>
            <person name="Thomas B.C."/>
            <person name="Singh A."/>
            <person name="Wilkins M.J."/>
            <person name="Karaoz U."/>
            <person name="Brodie E.L."/>
            <person name="Williams K.H."/>
            <person name="Hubbard S.S."/>
            <person name="Banfield J.F."/>
        </authorList>
    </citation>
    <scope>NUCLEOTIDE SEQUENCE [LARGE SCALE GENOMIC DNA]</scope>
</reference>
<proteinExistence type="predicted"/>
<keyword evidence="3" id="KW-1133">Transmembrane helix</keyword>